<protein>
    <submittedName>
        <fullName evidence="2">Uncharacterized protein</fullName>
    </submittedName>
</protein>
<name>A0AAV7NS03_PLEWA</name>
<feature type="compositionally biased region" description="Acidic residues" evidence="1">
    <location>
        <begin position="152"/>
        <end position="162"/>
    </location>
</feature>
<feature type="compositionally biased region" description="Basic and acidic residues" evidence="1">
    <location>
        <begin position="199"/>
        <end position="210"/>
    </location>
</feature>
<dbReference type="Proteomes" id="UP001066276">
    <property type="component" value="Chromosome 8"/>
</dbReference>
<comment type="caution">
    <text evidence="2">The sequence shown here is derived from an EMBL/GenBank/DDBJ whole genome shotgun (WGS) entry which is preliminary data.</text>
</comment>
<evidence type="ECO:0000313" key="2">
    <source>
        <dbReference type="EMBL" id="KAJ1118304.1"/>
    </source>
</evidence>
<reference evidence="2" key="1">
    <citation type="journal article" date="2022" name="bioRxiv">
        <title>Sequencing and chromosome-scale assembly of the giantPleurodeles waltlgenome.</title>
        <authorList>
            <person name="Brown T."/>
            <person name="Elewa A."/>
            <person name="Iarovenko S."/>
            <person name="Subramanian E."/>
            <person name="Araus A.J."/>
            <person name="Petzold A."/>
            <person name="Susuki M."/>
            <person name="Suzuki K.-i.T."/>
            <person name="Hayashi T."/>
            <person name="Toyoda A."/>
            <person name="Oliveira C."/>
            <person name="Osipova E."/>
            <person name="Leigh N.D."/>
            <person name="Simon A."/>
            <person name="Yun M.H."/>
        </authorList>
    </citation>
    <scope>NUCLEOTIDE SEQUENCE</scope>
    <source>
        <strain evidence="2">20211129_DDA</strain>
        <tissue evidence="2">Liver</tissue>
    </source>
</reference>
<feature type="compositionally biased region" description="Basic and acidic residues" evidence="1">
    <location>
        <begin position="163"/>
        <end position="176"/>
    </location>
</feature>
<feature type="compositionally biased region" description="Low complexity" evidence="1">
    <location>
        <begin position="1"/>
        <end position="15"/>
    </location>
</feature>
<feature type="compositionally biased region" description="Basic and acidic residues" evidence="1">
    <location>
        <begin position="52"/>
        <end position="62"/>
    </location>
</feature>
<organism evidence="2 3">
    <name type="scientific">Pleurodeles waltl</name>
    <name type="common">Iberian ribbed newt</name>
    <dbReference type="NCBI Taxonomy" id="8319"/>
    <lineage>
        <taxon>Eukaryota</taxon>
        <taxon>Metazoa</taxon>
        <taxon>Chordata</taxon>
        <taxon>Craniata</taxon>
        <taxon>Vertebrata</taxon>
        <taxon>Euteleostomi</taxon>
        <taxon>Amphibia</taxon>
        <taxon>Batrachia</taxon>
        <taxon>Caudata</taxon>
        <taxon>Salamandroidea</taxon>
        <taxon>Salamandridae</taxon>
        <taxon>Pleurodelinae</taxon>
        <taxon>Pleurodeles</taxon>
    </lineage>
</organism>
<keyword evidence="3" id="KW-1185">Reference proteome</keyword>
<gene>
    <name evidence="2" type="ORF">NDU88_006499</name>
</gene>
<proteinExistence type="predicted"/>
<feature type="compositionally biased region" description="Basic and acidic residues" evidence="1">
    <location>
        <begin position="109"/>
        <end position="132"/>
    </location>
</feature>
<feature type="region of interest" description="Disordered" evidence="1">
    <location>
        <begin position="1"/>
        <end position="180"/>
    </location>
</feature>
<feature type="region of interest" description="Disordered" evidence="1">
    <location>
        <begin position="199"/>
        <end position="218"/>
    </location>
</feature>
<dbReference type="AlphaFoldDB" id="A0AAV7NS03"/>
<sequence>MGLSPSRGGPLPLLRTHLSSSPRGRVQPNTAGKMAAAAPRSDPLRGSPSARPLDRAWSRQRGESAPSSGSRHRDDDPGTVTRRLSPRLRIGTPNSVDSAYPGGTTARSSDPEETSRPDIRESERKGDGERQRTTSTGVTGRGAEPRERGDELETEAETEEEDAGKPKEPLQRRHIPEGAWLSQVRAYLTVKILPDWMRVDKGKRDEEQVRGRTAAELN</sequence>
<feature type="compositionally biased region" description="Polar residues" evidence="1">
    <location>
        <begin position="17"/>
        <end position="30"/>
    </location>
</feature>
<evidence type="ECO:0000256" key="1">
    <source>
        <dbReference type="SAM" id="MobiDB-lite"/>
    </source>
</evidence>
<accession>A0AAV7NS03</accession>
<dbReference type="EMBL" id="JANPWB010000012">
    <property type="protein sequence ID" value="KAJ1118304.1"/>
    <property type="molecule type" value="Genomic_DNA"/>
</dbReference>
<evidence type="ECO:0000313" key="3">
    <source>
        <dbReference type="Proteomes" id="UP001066276"/>
    </source>
</evidence>